<evidence type="ECO:0000313" key="2">
    <source>
        <dbReference type="EMBL" id="OLP81332.1"/>
    </source>
</evidence>
<feature type="region of interest" description="Disordered" evidence="1">
    <location>
        <begin position="1"/>
        <end position="56"/>
    </location>
</feature>
<gene>
    <name evidence="2" type="ORF">AK812_SmicGene38145</name>
</gene>
<sequence length="122" mass="13764">MMGGRHDARLCAGFWCSPPTDSPNPLEEILARRPSRGRSPAAEEDKEKNAQGGAEKRVWKRVREFWTQTELEVEERGAQTEAMQRQHKKQAGFAGFFGAKKDKGEASRKGTMNDLEGMKEKL</sequence>
<feature type="compositionally biased region" description="Basic and acidic residues" evidence="1">
    <location>
        <begin position="99"/>
        <end position="108"/>
    </location>
</feature>
<protein>
    <submittedName>
        <fullName evidence="2">Uncharacterized protein</fullName>
    </submittedName>
</protein>
<evidence type="ECO:0000256" key="1">
    <source>
        <dbReference type="SAM" id="MobiDB-lite"/>
    </source>
</evidence>
<evidence type="ECO:0000313" key="3">
    <source>
        <dbReference type="Proteomes" id="UP000186817"/>
    </source>
</evidence>
<feature type="compositionally biased region" description="Basic and acidic residues" evidence="1">
    <location>
        <begin position="41"/>
        <end position="56"/>
    </location>
</feature>
<keyword evidence="3" id="KW-1185">Reference proteome</keyword>
<accession>A0A1Q9CEJ1</accession>
<organism evidence="2 3">
    <name type="scientific">Symbiodinium microadriaticum</name>
    <name type="common">Dinoflagellate</name>
    <name type="synonym">Zooxanthella microadriatica</name>
    <dbReference type="NCBI Taxonomy" id="2951"/>
    <lineage>
        <taxon>Eukaryota</taxon>
        <taxon>Sar</taxon>
        <taxon>Alveolata</taxon>
        <taxon>Dinophyceae</taxon>
        <taxon>Suessiales</taxon>
        <taxon>Symbiodiniaceae</taxon>
        <taxon>Symbiodinium</taxon>
    </lineage>
</organism>
<dbReference type="EMBL" id="LSRX01001290">
    <property type="protein sequence ID" value="OLP81332.1"/>
    <property type="molecule type" value="Genomic_DNA"/>
</dbReference>
<dbReference type="Proteomes" id="UP000186817">
    <property type="component" value="Unassembled WGS sequence"/>
</dbReference>
<name>A0A1Q9CEJ1_SYMMI</name>
<proteinExistence type="predicted"/>
<reference evidence="2 3" key="1">
    <citation type="submission" date="2016-02" db="EMBL/GenBank/DDBJ databases">
        <title>Genome analysis of coral dinoflagellate symbionts highlights evolutionary adaptations to a symbiotic lifestyle.</title>
        <authorList>
            <person name="Aranda M."/>
            <person name="Li Y."/>
            <person name="Liew Y.J."/>
            <person name="Baumgarten S."/>
            <person name="Simakov O."/>
            <person name="Wilson M."/>
            <person name="Piel J."/>
            <person name="Ashoor H."/>
            <person name="Bougouffa S."/>
            <person name="Bajic V.B."/>
            <person name="Ryu T."/>
            <person name="Ravasi T."/>
            <person name="Bayer T."/>
            <person name="Micklem G."/>
            <person name="Kim H."/>
            <person name="Bhak J."/>
            <person name="Lajeunesse T.C."/>
            <person name="Voolstra C.R."/>
        </authorList>
    </citation>
    <scope>NUCLEOTIDE SEQUENCE [LARGE SCALE GENOMIC DNA]</scope>
    <source>
        <strain evidence="2 3">CCMP2467</strain>
    </source>
</reference>
<comment type="caution">
    <text evidence="2">The sequence shown here is derived from an EMBL/GenBank/DDBJ whole genome shotgun (WGS) entry which is preliminary data.</text>
</comment>
<feature type="region of interest" description="Disordered" evidence="1">
    <location>
        <begin position="93"/>
        <end position="122"/>
    </location>
</feature>
<dbReference type="AlphaFoldDB" id="A0A1Q9CEJ1"/>